<dbReference type="AlphaFoldDB" id="A0A078B2L6"/>
<dbReference type="Proteomes" id="UP000039865">
    <property type="component" value="Unassembled WGS sequence"/>
</dbReference>
<gene>
    <name evidence="2" type="primary">Contig4088.g4373</name>
    <name evidence="2" type="ORF">STYLEM_17602</name>
</gene>
<evidence type="ECO:0000256" key="1">
    <source>
        <dbReference type="SAM" id="MobiDB-lite"/>
    </source>
</evidence>
<organism evidence="2 3">
    <name type="scientific">Stylonychia lemnae</name>
    <name type="common">Ciliate</name>
    <dbReference type="NCBI Taxonomy" id="5949"/>
    <lineage>
        <taxon>Eukaryota</taxon>
        <taxon>Sar</taxon>
        <taxon>Alveolata</taxon>
        <taxon>Ciliophora</taxon>
        <taxon>Intramacronucleata</taxon>
        <taxon>Spirotrichea</taxon>
        <taxon>Stichotrichia</taxon>
        <taxon>Sporadotrichida</taxon>
        <taxon>Oxytrichidae</taxon>
        <taxon>Stylonychinae</taxon>
        <taxon>Stylonychia</taxon>
    </lineage>
</organism>
<feature type="compositionally biased region" description="Polar residues" evidence="1">
    <location>
        <begin position="292"/>
        <end position="323"/>
    </location>
</feature>
<dbReference type="InParanoid" id="A0A078B2L6"/>
<feature type="compositionally biased region" description="Low complexity" evidence="1">
    <location>
        <begin position="8"/>
        <end position="20"/>
    </location>
</feature>
<accession>A0A078B2L6</accession>
<protein>
    <submittedName>
        <fullName evidence="2">Uncharacterized protein</fullName>
    </submittedName>
</protein>
<sequence>MNQQSLHQQQSISKIPPQSPIIQKPMTKKIHTLHRPKSSINLQIKTSESQKDLASIEKQITETLRHQQIYQEQELILTNQLQINKNLTVKYCLFIFQSRYANALHNNESENYSSSKKNKSRNKEENIKQKTLNIDASKNIFQLATNQEHDLKYECLPIRKMKFPQLATQNKVLISRNNIKFGANPQEDRAQYMSINEIPQTMKYSESTAVLNSIPISHAALTSRNNVTKKLNSSSSQSNIHARNIPITNNKQAQLNQTLAQKIAQLNQYSSQQNQLSRPTAKNIMTYAKYINNTSRQGSNSRNATGSSMTRGANSNVMRQKSQIKSRDRLENDINNNSKQISYINKDNSSTNRSKSRLTSINIIKMSQYNLKVSLIGYQTQRQSQSHSKLKPIQQVLIDEEPQNKNLIQKHKKILQTSRSKQTLQSQPAVQSFYDAKANNPAKEMIKNFIKTSSLKDLIRNTQAELERRRNQELNLYINQERLKNAATNTSDSHIKNIPDQESQNQVNIVINQNKLSPSYNNWLQNSQDDQPPSQRQSCNHYTVQNEINILQNSAVPIQSPEPVLSQQTLGYHSLDDDPSLQYSPSYYEMSGGTSRFYRELYKKQLSKYQNDSVIDNQDLQDTRSINNNYMRIEAQYTNYDDDQLFNQFLEDKRANELLNTEHKLSIHKHNQQYLSLNHRQNLNQNSASADRGDLLNSFLTNNSVSAHRFSTFNNHHKDNMHTQMSTVKIDEAVLEQSANEEKFNNLLQASNLNLLKSNYLQQKSLNSCSSGIQTLTDSQNSQNNNLLTPQAMIDQPVNDLINNPINDHASSTTNLNEFSSANSHFPWYLSSHTKESNKNGNGSSGSSSFLQRKKRQLDDQMMLLQSQNSDSQMQYEQNCYNPNGRPTQTTTITSNNISEINLDTKSSQMNQHQNSNALHNNWITKNHQELISLQNSGFYDGNAPNNNQLNEYQQHLLQLQEEERLRILRLRQRTSTLFDETDQQQVNQWIHRKARMPRVIIDEDEEKEDEEY</sequence>
<keyword evidence="3" id="KW-1185">Reference proteome</keyword>
<feature type="region of interest" description="Disordered" evidence="1">
    <location>
        <begin position="833"/>
        <end position="853"/>
    </location>
</feature>
<feature type="region of interest" description="Disordered" evidence="1">
    <location>
        <begin position="1"/>
        <end position="20"/>
    </location>
</feature>
<feature type="region of interest" description="Disordered" evidence="1">
    <location>
        <begin position="292"/>
        <end position="329"/>
    </location>
</feature>
<reference evidence="2 3" key="1">
    <citation type="submission" date="2014-06" db="EMBL/GenBank/DDBJ databases">
        <authorList>
            <person name="Swart Estienne"/>
        </authorList>
    </citation>
    <scope>NUCLEOTIDE SEQUENCE [LARGE SCALE GENOMIC DNA]</scope>
    <source>
        <strain evidence="2 3">130c</strain>
    </source>
</reference>
<dbReference type="EMBL" id="CCKQ01016607">
    <property type="protein sequence ID" value="CDW88481.1"/>
    <property type="molecule type" value="Genomic_DNA"/>
</dbReference>
<evidence type="ECO:0000313" key="3">
    <source>
        <dbReference type="Proteomes" id="UP000039865"/>
    </source>
</evidence>
<feature type="compositionally biased region" description="Low complexity" evidence="1">
    <location>
        <begin position="839"/>
        <end position="849"/>
    </location>
</feature>
<proteinExistence type="predicted"/>
<feature type="region of interest" description="Disordered" evidence="1">
    <location>
        <begin position="107"/>
        <end position="129"/>
    </location>
</feature>
<evidence type="ECO:0000313" key="2">
    <source>
        <dbReference type="EMBL" id="CDW88481.1"/>
    </source>
</evidence>
<name>A0A078B2L6_STYLE</name>